<name>A0ABV6LIA3_9BACI</name>
<sequence>MIGEKVRYYRRKQGWKQSELAAKVGLSTSQISMLEANKRKTNSETVVRIARALQVSMADLYEETSTEELIDAEEEAWLALVEEWKEKGYKPEKIRKWIEAIETLRS</sequence>
<keyword evidence="4" id="KW-1185">Reference proteome</keyword>
<dbReference type="SUPFAM" id="SSF47413">
    <property type="entry name" value="lambda repressor-like DNA-binding domains"/>
    <property type="match status" value="1"/>
</dbReference>
<dbReference type="PANTHER" id="PTHR46797">
    <property type="entry name" value="HTH-TYPE TRANSCRIPTIONAL REGULATOR"/>
    <property type="match status" value="1"/>
</dbReference>
<feature type="domain" description="HTH cro/C1-type" evidence="2">
    <location>
        <begin position="6"/>
        <end position="60"/>
    </location>
</feature>
<dbReference type="InterPro" id="IPR001387">
    <property type="entry name" value="Cro/C1-type_HTH"/>
</dbReference>
<dbReference type="Gene3D" id="1.10.260.40">
    <property type="entry name" value="lambda repressor-like DNA-binding domains"/>
    <property type="match status" value="1"/>
</dbReference>
<dbReference type="Proteomes" id="UP001589836">
    <property type="component" value="Unassembled WGS sequence"/>
</dbReference>
<dbReference type="EMBL" id="JBHLTP010000001">
    <property type="protein sequence ID" value="MFC0522043.1"/>
    <property type="molecule type" value="Genomic_DNA"/>
</dbReference>
<dbReference type="Pfam" id="PF01381">
    <property type="entry name" value="HTH_3"/>
    <property type="match status" value="1"/>
</dbReference>
<dbReference type="CDD" id="cd00093">
    <property type="entry name" value="HTH_XRE"/>
    <property type="match status" value="1"/>
</dbReference>
<dbReference type="InterPro" id="IPR010982">
    <property type="entry name" value="Lambda_DNA-bd_dom_sf"/>
</dbReference>
<evidence type="ECO:0000313" key="4">
    <source>
        <dbReference type="Proteomes" id="UP001589836"/>
    </source>
</evidence>
<dbReference type="SMART" id="SM00530">
    <property type="entry name" value="HTH_XRE"/>
    <property type="match status" value="1"/>
</dbReference>
<reference evidence="3 4" key="1">
    <citation type="submission" date="2024-09" db="EMBL/GenBank/DDBJ databases">
        <authorList>
            <person name="Sun Q."/>
            <person name="Mori K."/>
        </authorList>
    </citation>
    <scope>NUCLEOTIDE SEQUENCE [LARGE SCALE GENOMIC DNA]</scope>
    <source>
        <strain evidence="3 4">NCAIM B.02529</strain>
    </source>
</reference>
<accession>A0ABV6LIA3</accession>
<evidence type="ECO:0000256" key="1">
    <source>
        <dbReference type="ARBA" id="ARBA00023125"/>
    </source>
</evidence>
<dbReference type="PANTHER" id="PTHR46797:SF1">
    <property type="entry name" value="METHYLPHOSPHONATE SYNTHASE"/>
    <property type="match status" value="1"/>
</dbReference>
<keyword evidence="1" id="KW-0238">DNA-binding</keyword>
<dbReference type="InterPro" id="IPR050807">
    <property type="entry name" value="TransReg_Diox_bact_type"/>
</dbReference>
<evidence type="ECO:0000313" key="3">
    <source>
        <dbReference type="EMBL" id="MFC0522043.1"/>
    </source>
</evidence>
<comment type="caution">
    <text evidence="3">The sequence shown here is derived from an EMBL/GenBank/DDBJ whole genome shotgun (WGS) entry which is preliminary data.</text>
</comment>
<proteinExistence type="predicted"/>
<organism evidence="3 4">
    <name type="scientific">Pontibacillus salicampi</name>
    <dbReference type="NCBI Taxonomy" id="1449801"/>
    <lineage>
        <taxon>Bacteria</taxon>
        <taxon>Bacillati</taxon>
        <taxon>Bacillota</taxon>
        <taxon>Bacilli</taxon>
        <taxon>Bacillales</taxon>
        <taxon>Bacillaceae</taxon>
        <taxon>Pontibacillus</taxon>
    </lineage>
</organism>
<evidence type="ECO:0000259" key="2">
    <source>
        <dbReference type="PROSITE" id="PS50943"/>
    </source>
</evidence>
<dbReference type="RefSeq" id="WP_377344523.1">
    <property type="nucleotide sequence ID" value="NZ_JBHLTP010000001.1"/>
</dbReference>
<gene>
    <name evidence="3" type="ORF">ACFFGV_00370</name>
</gene>
<dbReference type="PROSITE" id="PS50943">
    <property type="entry name" value="HTH_CROC1"/>
    <property type="match status" value="1"/>
</dbReference>
<protein>
    <submittedName>
        <fullName evidence="3">Helix-turn-helix domain-containing protein</fullName>
    </submittedName>
</protein>